<reference evidence="1 2" key="1">
    <citation type="submission" date="2019-09" db="EMBL/GenBank/DDBJ databases">
        <title>Arthrobacter zafarii sp. nov., a moderately thermotolerant and halotolerant actinobacterium isolated from Cholistan desert soil of Pakistan.</title>
        <authorList>
            <person name="Amin A."/>
            <person name="Ahmed I."/>
            <person name="Khalid N."/>
            <person name="Schumann P."/>
            <person name="Busse H.J."/>
            <person name="Khan I.U."/>
            <person name="Li S."/>
            <person name="Li W.J."/>
        </authorList>
    </citation>
    <scope>NUCLEOTIDE SEQUENCE [LARGE SCALE GENOMIC DNA]</scope>
    <source>
        <strain evidence="1 2">NCCP-1664</strain>
    </source>
</reference>
<dbReference type="EMBL" id="BKDJ01000008">
    <property type="protein sequence ID" value="GER23272.1"/>
    <property type="molecule type" value="Genomic_DNA"/>
</dbReference>
<evidence type="ECO:0000313" key="2">
    <source>
        <dbReference type="Proteomes" id="UP000325307"/>
    </source>
</evidence>
<dbReference type="Proteomes" id="UP000325307">
    <property type="component" value="Unassembled WGS sequence"/>
</dbReference>
<name>A0A5A7NSX0_9MICC</name>
<protein>
    <submittedName>
        <fullName evidence="1">Uncharacterized protein</fullName>
    </submittedName>
</protein>
<comment type="caution">
    <text evidence="1">The sequence shown here is derived from an EMBL/GenBank/DDBJ whole genome shotgun (WGS) entry which is preliminary data.</text>
</comment>
<sequence>MREVVSALVTLVNAVRIRHVSISDMSDEEFAFFGLLGGRFDKKGFPVESLGEVAAYRDLLFAVSRDVYLRSHPERERVPRGFEEEFNLRLTDVREGSTIAGLELLPSFARAGTASLPGVEGVFERARDLLTEAIAAIAAGAEVPPTFPTAAISKLRKLGKTLRPGERLRFGSPLDTNARVEITPRLNDRFVELSEALDYSMPGSAIGRIVRWDSERGTFGLRSPDGEIIACELGDLDPSNLVQFVSPDGTSGPLVNVYGTSRVSMDGQLQRFSAVEAVDPINTQGMESLSDKLQLIQSLKHGWLGPGSVPPLDTSIARAERLLPALAIKNASIAALADGGIRAEWTSQGIDYVLEIEADGQMYTATIGTKPEDDSDNTVDFDQDLARHFVFVGDLGDKHDG</sequence>
<gene>
    <name evidence="1" type="ORF">NCCP1664_17680</name>
</gene>
<keyword evidence="2" id="KW-1185">Reference proteome</keyword>
<dbReference type="AlphaFoldDB" id="A0A5A7NSX0"/>
<proteinExistence type="predicted"/>
<evidence type="ECO:0000313" key="1">
    <source>
        <dbReference type="EMBL" id="GER23272.1"/>
    </source>
</evidence>
<accession>A0A5A7NSX0</accession>
<organism evidence="1 2">
    <name type="scientific">Zafaria cholistanensis</name>
    <dbReference type="NCBI Taxonomy" id="1682741"/>
    <lineage>
        <taxon>Bacteria</taxon>
        <taxon>Bacillati</taxon>
        <taxon>Actinomycetota</taxon>
        <taxon>Actinomycetes</taxon>
        <taxon>Micrococcales</taxon>
        <taxon>Micrococcaceae</taxon>
        <taxon>Zafaria</taxon>
    </lineage>
</organism>